<evidence type="ECO:0000256" key="1">
    <source>
        <dbReference type="SAM" id="MobiDB-lite"/>
    </source>
</evidence>
<feature type="compositionally biased region" description="Polar residues" evidence="1">
    <location>
        <begin position="1"/>
        <end position="10"/>
    </location>
</feature>
<evidence type="ECO:0008006" key="4">
    <source>
        <dbReference type="Google" id="ProtNLM"/>
    </source>
</evidence>
<dbReference type="EMBL" id="ML994659">
    <property type="protein sequence ID" value="KAF2180313.1"/>
    <property type="molecule type" value="Genomic_DNA"/>
</dbReference>
<gene>
    <name evidence="2" type="ORF">K469DRAFT_753520</name>
</gene>
<feature type="region of interest" description="Disordered" evidence="1">
    <location>
        <begin position="1"/>
        <end position="25"/>
    </location>
</feature>
<organism evidence="2 3">
    <name type="scientific">Zopfia rhizophila CBS 207.26</name>
    <dbReference type="NCBI Taxonomy" id="1314779"/>
    <lineage>
        <taxon>Eukaryota</taxon>
        <taxon>Fungi</taxon>
        <taxon>Dikarya</taxon>
        <taxon>Ascomycota</taxon>
        <taxon>Pezizomycotina</taxon>
        <taxon>Dothideomycetes</taxon>
        <taxon>Dothideomycetes incertae sedis</taxon>
        <taxon>Zopfiaceae</taxon>
        <taxon>Zopfia</taxon>
    </lineage>
</organism>
<accession>A0A6A6DMU5</accession>
<evidence type="ECO:0000313" key="3">
    <source>
        <dbReference type="Proteomes" id="UP000800200"/>
    </source>
</evidence>
<name>A0A6A6DMU5_9PEZI</name>
<dbReference type="AlphaFoldDB" id="A0A6A6DMU5"/>
<reference evidence="2" key="1">
    <citation type="journal article" date="2020" name="Stud. Mycol.">
        <title>101 Dothideomycetes genomes: a test case for predicting lifestyles and emergence of pathogens.</title>
        <authorList>
            <person name="Haridas S."/>
            <person name="Albert R."/>
            <person name="Binder M."/>
            <person name="Bloem J."/>
            <person name="Labutti K."/>
            <person name="Salamov A."/>
            <person name="Andreopoulos B."/>
            <person name="Baker S."/>
            <person name="Barry K."/>
            <person name="Bills G."/>
            <person name="Bluhm B."/>
            <person name="Cannon C."/>
            <person name="Castanera R."/>
            <person name="Culley D."/>
            <person name="Daum C."/>
            <person name="Ezra D."/>
            <person name="Gonzalez J."/>
            <person name="Henrissat B."/>
            <person name="Kuo A."/>
            <person name="Liang C."/>
            <person name="Lipzen A."/>
            <person name="Lutzoni F."/>
            <person name="Magnuson J."/>
            <person name="Mondo S."/>
            <person name="Nolan M."/>
            <person name="Ohm R."/>
            <person name="Pangilinan J."/>
            <person name="Park H.-J."/>
            <person name="Ramirez L."/>
            <person name="Alfaro M."/>
            <person name="Sun H."/>
            <person name="Tritt A."/>
            <person name="Yoshinaga Y."/>
            <person name="Zwiers L.-H."/>
            <person name="Turgeon B."/>
            <person name="Goodwin S."/>
            <person name="Spatafora J."/>
            <person name="Crous P."/>
            <person name="Grigoriev I."/>
        </authorList>
    </citation>
    <scope>NUCLEOTIDE SEQUENCE</scope>
    <source>
        <strain evidence="2">CBS 207.26</strain>
    </source>
</reference>
<evidence type="ECO:0000313" key="2">
    <source>
        <dbReference type="EMBL" id="KAF2180313.1"/>
    </source>
</evidence>
<sequence>MSANRDQLLSSFPAPPRGLPQRLSASQPNREAGLGFFHVGISPDDRASASHLPPASPITSSTALKLVLDGPNRLFAPRETITGYVEGWDVTSGEQVHVILEGRAKSCATIRGKVDYRDRTPLLYRATHLKPDEQGLVPRFEIKIPEKVQYGLGRVNKLLNQDAIDRYWTHEWNEMWPYEHEAGHPLPPSMVLPTRTTHTLFEAIDGWGYIEYKLTAVRSTVTESDTFLPEATFQIPIWLTTLRLPADKVENLMKDEVTATQELSIQTLKLLSERKLSFGEILRDAFTTTSPCFYFGARVTTPKLAVPGTNLEISISIDVLPPPAGKLYNFPLPDIKIQSLSFRIRSYQGLRVKGALFTENRSFTFKSDELSSSKDLPTSTFYPLNGSHEKQKCVVTITLPKTTLPSFKTYNFWRAYRLECEVVFRGAGKEVEMRTQSDLNVVARAVERGEVVEGGLKGYEMEGEEEVISLEMARAMLAVARVGSDIIDIFQV</sequence>
<dbReference type="OrthoDB" id="3789699at2759"/>
<proteinExistence type="predicted"/>
<keyword evidence="3" id="KW-1185">Reference proteome</keyword>
<dbReference type="Proteomes" id="UP000800200">
    <property type="component" value="Unassembled WGS sequence"/>
</dbReference>
<protein>
    <recommendedName>
        <fullName evidence="4">Arrestin-like N-terminal domain-containing protein</fullName>
    </recommendedName>
</protein>